<evidence type="ECO:0000313" key="2">
    <source>
        <dbReference type="EMBL" id="KKN06255.1"/>
    </source>
</evidence>
<evidence type="ECO:0000259" key="1">
    <source>
        <dbReference type="SMART" id="SM00507"/>
    </source>
</evidence>
<comment type="caution">
    <text evidence="2">The sequence shown here is derived from an EMBL/GenBank/DDBJ whole genome shotgun (WGS) entry which is preliminary data.</text>
</comment>
<organism evidence="2">
    <name type="scientific">marine sediment metagenome</name>
    <dbReference type="NCBI Taxonomy" id="412755"/>
    <lineage>
        <taxon>unclassified sequences</taxon>
        <taxon>metagenomes</taxon>
        <taxon>ecological metagenomes</taxon>
    </lineage>
</organism>
<dbReference type="InterPro" id="IPR003615">
    <property type="entry name" value="HNH_nuc"/>
</dbReference>
<dbReference type="Gene3D" id="1.10.10.1400">
    <property type="entry name" value="Terminase, small subunit, N-terminal DNA-binding domain, HTH motif"/>
    <property type="match status" value="1"/>
</dbReference>
<dbReference type="InterPro" id="IPR002711">
    <property type="entry name" value="HNH"/>
</dbReference>
<accession>A0A0F9MFW4</accession>
<dbReference type="SMART" id="SM00507">
    <property type="entry name" value="HNHc"/>
    <property type="match status" value="1"/>
</dbReference>
<dbReference type="AlphaFoldDB" id="A0A0F9MFW4"/>
<dbReference type="Pfam" id="PF01844">
    <property type="entry name" value="HNH"/>
    <property type="match status" value="1"/>
</dbReference>
<name>A0A0F9MFW4_9ZZZZ</name>
<dbReference type="PANTHER" id="PTHR33877">
    <property type="entry name" value="SLL1193 PROTEIN"/>
    <property type="match status" value="1"/>
</dbReference>
<dbReference type="PANTHER" id="PTHR33877:SF2">
    <property type="entry name" value="OS07G0170200 PROTEIN"/>
    <property type="match status" value="1"/>
</dbReference>
<dbReference type="InterPro" id="IPR038713">
    <property type="entry name" value="Terminase_Gp1_N_sf"/>
</dbReference>
<dbReference type="CDD" id="cd00085">
    <property type="entry name" value="HNHc"/>
    <property type="match status" value="1"/>
</dbReference>
<dbReference type="InterPro" id="IPR052892">
    <property type="entry name" value="NA-targeting_endonuclease"/>
</dbReference>
<dbReference type="GO" id="GO:0008270">
    <property type="term" value="F:zinc ion binding"/>
    <property type="evidence" value="ECO:0007669"/>
    <property type="project" value="InterPro"/>
</dbReference>
<dbReference type="Gene3D" id="1.10.30.50">
    <property type="match status" value="1"/>
</dbReference>
<dbReference type="GO" id="GO:0003676">
    <property type="term" value="F:nucleic acid binding"/>
    <property type="evidence" value="ECO:0007669"/>
    <property type="project" value="InterPro"/>
</dbReference>
<gene>
    <name evidence="2" type="ORF">LCGC14_1079160</name>
</gene>
<protein>
    <recommendedName>
        <fullName evidence="1">HNH nuclease domain-containing protein</fullName>
    </recommendedName>
</protein>
<dbReference type="GO" id="GO:0051276">
    <property type="term" value="P:chromosome organization"/>
    <property type="evidence" value="ECO:0007669"/>
    <property type="project" value="InterPro"/>
</dbReference>
<proteinExistence type="predicted"/>
<feature type="domain" description="HNH nuclease" evidence="1">
    <location>
        <begin position="135"/>
        <end position="185"/>
    </location>
</feature>
<dbReference type="EMBL" id="LAZR01004711">
    <property type="protein sequence ID" value="KKN06255.1"/>
    <property type="molecule type" value="Genomic_DNA"/>
</dbReference>
<dbReference type="GO" id="GO:0004519">
    <property type="term" value="F:endonuclease activity"/>
    <property type="evidence" value="ECO:0007669"/>
    <property type="project" value="InterPro"/>
</dbReference>
<reference evidence="2" key="1">
    <citation type="journal article" date="2015" name="Nature">
        <title>Complex archaea that bridge the gap between prokaryotes and eukaryotes.</title>
        <authorList>
            <person name="Spang A."/>
            <person name="Saw J.H."/>
            <person name="Jorgensen S.L."/>
            <person name="Zaremba-Niedzwiedzka K."/>
            <person name="Martijn J."/>
            <person name="Lind A.E."/>
            <person name="van Eijk R."/>
            <person name="Schleper C."/>
            <person name="Guy L."/>
            <person name="Ettema T.J."/>
        </authorList>
    </citation>
    <scope>NUCLEOTIDE SEQUENCE</scope>
</reference>
<sequence length="282" mass="31274">MTRLTQKQENFTRFIFDGFTQRDAWKKAGYSCQYALEKIDSNACTLANSRKIQGRLAELRALVAKPTIANAQERREILTGIVRGNIIDYQSSGSIYIDDNSPNTGSIESLETSNRYSRDSHAGSITIKRPVVPEAVRNNIFERDGNKCVLCASTVNLQLDHIVSLSKGGKTEENNLQTLCEECNKVKGAGKKSQPFTTTKLKLHNPMAAIAELNKMDHIYTETIEQSVTVQATIFILSDGRRLTAEQLKDAKVIEIGGEDAIQGHIEAEGIQQRKDEEVPSG</sequence>